<name>A0A0F6SDJ2_9BACT</name>
<protein>
    <submittedName>
        <fullName evidence="3">Outer membrane autotransporter barrel domain protein</fullName>
    </submittedName>
</protein>
<feature type="chain" id="PRO_5002509521" evidence="2">
    <location>
        <begin position="21"/>
        <end position="450"/>
    </location>
</feature>
<sequence>MSRSSTFVTTCLLSSLVVVATPGCGAGPSSPMPDAGPLAQGDAAMPMPGDDAAAPEPTTLDVSGTLIDEAGAPVAGAHVHAGGRSAMTDAEGRFAIDALSAPYALRISFTGETRVFVFDALSSATPVLRLRRGWAVRDASLRGAIAMGATPLGDDESIRVGVTTHDRHFDGVAALTHDSQAVWELGATASASLLAVRVREDAEGWPVAYTWLATASREDVAEDATLTGVDLVGTPCGTAHVDLSMRFNEGAAQGYLYAYARVGDAFVRVTDGLEVDDGTRTVAVPTTAGASAAILALGHGANVRAVAMRTSVPLGAEVELTVPDLVLQAPEGAIGPGDRIAWTWSGGDAYFVVELLVSNGDLGYAPYLLMSTNEREVEVPDLADIGIAWPEGRATSIYVYAFAPVEGFEGDEATSFEWGAAINHALSDDLPAYDGALVRVESHTHTSGSD</sequence>
<dbReference type="SUPFAM" id="SSF49464">
    <property type="entry name" value="Carboxypeptidase regulatory domain-like"/>
    <property type="match status" value="1"/>
</dbReference>
<evidence type="ECO:0000313" key="3">
    <source>
        <dbReference type="EMBL" id="AKF03539.1"/>
    </source>
</evidence>
<dbReference type="Proteomes" id="UP000034883">
    <property type="component" value="Chromosome"/>
</dbReference>
<organism evidence="3 4">
    <name type="scientific">Sandaracinus amylolyticus</name>
    <dbReference type="NCBI Taxonomy" id="927083"/>
    <lineage>
        <taxon>Bacteria</taxon>
        <taxon>Pseudomonadati</taxon>
        <taxon>Myxococcota</taxon>
        <taxon>Polyangia</taxon>
        <taxon>Polyangiales</taxon>
        <taxon>Sandaracinaceae</taxon>
        <taxon>Sandaracinus</taxon>
    </lineage>
</organism>
<keyword evidence="4" id="KW-1185">Reference proteome</keyword>
<evidence type="ECO:0000256" key="1">
    <source>
        <dbReference type="SAM" id="MobiDB-lite"/>
    </source>
</evidence>
<dbReference type="EMBL" id="CP011125">
    <property type="protein sequence ID" value="AKF03539.1"/>
    <property type="molecule type" value="Genomic_DNA"/>
</dbReference>
<reference evidence="3 4" key="1">
    <citation type="submission" date="2015-03" db="EMBL/GenBank/DDBJ databases">
        <title>Genome assembly of Sandaracinus amylolyticus DSM 53668.</title>
        <authorList>
            <person name="Sharma G."/>
            <person name="Subramanian S."/>
        </authorList>
    </citation>
    <scope>NUCLEOTIDE SEQUENCE [LARGE SCALE GENOMIC DNA]</scope>
    <source>
        <strain evidence="3 4">DSM 53668</strain>
    </source>
</reference>
<proteinExistence type="predicted"/>
<dbReference type="InterPro" id="IPR008969">
    <property type="entry name" value="CarboxyPept-like_regulatory"/>
</dbReference>
<accession>A0A0F6SDJ2</accession>
<dbReference type="RefSeq" id="WP_157068677.1">
    <property type="nucleotide sequence ID" value="NZ_CP011125.1"/>
</dbReference>
<feature type="signal peptide" evidence="2">
    <location>
        <begin position="1"/>
        <end position="20"/>
    </location>
</feature>
<dbReference type="AlphaFoldDB" id="A0A0F6SDJ2"/>
<dbReference type="KEGG" id="samy:DB32_000688"/>
<keyword evidence="2" id="KW-0732">Signal</keyword>
<feature type="region of interest" description="Disordered" evidence="1">
    <location>
        <begin position="28"/>
        <end position="48"/>
    </location>
</feature>
<evidence type="ECO:0000256" key="2">
    <source>
        <dbReference type="SAM" id="SignalP"/>
    </source>
</evidence>
<dbReference type="Pfam" id="PF13620">
    <property type="entry name" value="CarboxypepD_reg"/>
    <property type="match status" value="1"/>
</dbReference>
<dbReference type="Gene3D" id="2.60.40.1120">
    <property type="entry name" value="Carboxypeptidase-like, regulatory domain"/>
    <property type="match status" value="1"/>
</dbReference>
<gene>
    <name evidence="3" type="ORF">DB32_000688</name>
</gene>
<dbReference type="STRING" id="927083.DB32_000688"/>
<evidence type="ECO:0000313" key="4">
    <source>
        <dbReference type="Proteomes" id="UP000034883"/>
    </source>
</evidence>